<accession>A0A399CU41</accession>
<reference evidence="1 2" key="1">
    <citation type="journal article" date="2015" name="Int. J. Syst. Evol. Microbiol.">
        <title>Mariniphaga sediminis sp. nov., isolated from coastal sediment.</title>
        <authorList>
            <person name="Wang F.Q."/>
            <person name="Shen Q.Y."/>
            <person name="Chen G.J."/>
            <person name="Du Z.J."/>
        </authorList>
    </citation>
    <scope>NUCLEOTIDE SEQUENCE [LARGE SCALE GENOMIC DNA]</scope>
    <source>
        <strain evidence="1 2">SY21</strain>
    </source>
</reference>
<feature type="non-terminal residue" evidence="1">
    <location>
        <position position="1"/>
    </location>
</feature>
<evidence type="ECO:0000313" key="1">
    <source>
        <dbReference type="EMBL" id="RIH62688.1"/>
    </source>
</evidence>
<name>A0A399CU41_9BACT</name>
<dbReference type="RefSeq" id="WP_206611106.1">
    <property type="nucleotide sequence ID" value="NZ_QWET01000068.1"/>
</dbReference>
<dbReference type="InterPro" id="IPR012334">
    <property type="entry name" value="Pectin_lyas_fold"/>
</dbReference>
<gene>
    <name evidence="1" type="ORF">D1164_23630</name>
</gene>
<sequence>NGGGSGSWGPASDGHYHVKNVIIKDNVIFDSNRGICFSDPGGLPYSVENATISGNILYDIGKSPTGDTEYGNYYYISKNVTFDKNTIVGVNKASRWFAHNSSELDMSVSCNVIINSYEMTGTRDETTTVENNTFYNTTRQDVGDGTYYASDTSAHMSNLVFTTDTYTNSPRNITLPGVVTTASSPHANGCFGSLPGQAANPSPSNDSTGVAINTDLSWTADSSAVSHDVYFGASNPPAFVRNQAGTSYAPG</sequence>
<dbReference type="SMART" id="SM00710">
    <property type="entry name" value="PbH1"/>
    <property type="match status" value="4"/>
</dbReference>
<keyword evidence="2" id="KW-1185">Reference proteome</keyword>
<protein>
    <recommendedName>
        <fullName evidence="3">Right handed beta helix domain-containing protein</fullName>
    </recommendedName>
</protein>
<organism evidence="1 2">
    <name type="scientific">Mariniphaga sediminis</name>
    <dbReference type="NCBI Taxonomy" id="1628158"/>
    <lineage>
        <taxon>Bacteria</taxon>
        <taxon>Pseudomonadati</taxon>
        <taxon>Bacteroidota</taxon>
        <taxon>Bacteroidia</taxon>
        <taxon>Marinilabiliales</taxon>
        <taxon>Prolixibacteraceae</taxon>
        <taxon>Mariniphaga</taxon>
    </lineage>
</organism>
<dbReference type="InterPro" id="IPR011050">
    <property type="entry name" value="Pectin_lyase_fold/virulence"/>
</dbReference>
<proteinExistence type="predicted"/>
<dbReference type="InterPro" id="IPR006626">
    <property type="entry name" value="PbH1"/>
</dbReference>
<comment type="caution">
    <text evidence="1">The sequence shown here is derived from an EMBL/GenBank/DDBJ whole genome shotgun (WGS) entry which is preliminary data.</text>
</comment>
<feature type="non-terminal residue" evidence="1">
    <location>
        <position position="251"/>
    </location>
</feature>
<evidence type="ECO:0000313" key="2">
    <source>
        <dbReference type="Proteomes" id="UP000266441"/>
    </source>
</evidence>
<dbReference type="EMBL" id="QWET01000068">
    <property type="protein sequence ID" value="RIH62688.1"/>
    <property type="molecule type" value="Genomic_DNA"/>
</dbReference>
<dbReference type="AlphaFoldDB" id="A0A399CU41"/>
<dbReference type="SUPFAM" id="SSF51126">
    <property type="entry name" value="Pectin lyase-like"/>
    <property type="match status" value="2"/>
</dbReference>
<dbReference type="Proteomes" id="UP000266441">
    <property type="component" value="Unassembled WGS sequence"/>
</dbReference>
<evidence type="ECO:0008006" key="3">
    <source>
        <dbReference type="Google" id="ProtNLM"/>
    </source>
</evidence>
<dbReference type="Gene3D" id="2.160.20.10">
    <property type="entry name" value="Single-stranded right-handed beta-helix, Pectin lyase-like"/>
    <property type="match status" value="1"/>
</dbReference>